<evidence type="ECO:0000313" key="17">
    <source>
        <dbReference type="Proteomes" id="UP000198814"/>
    </source>
</evidence>
<keyword evidence="4" id="KW-0575">Peroxidase</keyword>
<evidence type="ECO:0000259" key="15">
    <source>
        <dbReference type="PROSITE" id="PS51352"/>
    </source>
</evidence>
<evidence type="ECO:0000256" key="12">
    <source>
        <dbReference type="ARBA" id="ARBA00049091"/>
    </source>
</evidence>
<keyword evidence="5" id="KW-0049">Antioxidant</keyword>
<dbReference type="EMBL" id="FODO01000032">
    <property type="protein sequence ID" value="SEP00319.1"/>
    <property type="molecule type" value="Genomic_DNA"/>
</dbReference>
<keyword evidence="17" id="KW-1185">Reference proteome</keyword>
<organism evidence="16 17">
    <name type="scientific">Nitrosomonas oligotropha</name>
    <dbReference type="NCBI Taxonomy" id="42354"/>
    <lineage>
        <taxon>Bacteria</taxon>
        <taxon>Pseudomonadati</taxon>
        <taxon>Pseudomonadota</taxon>
        <taxon>Betaproteobacteria</taxon>
        <taxon>Nitrosomonadales</taxon>
        <taxon>Nitrosomonadaceae</taxon>
        <taxon>Nitrosomonas</taxon>
    </lineage>
</organism>
<evidence type="ECO:0000256" key="13">
    <source>
        <dbReference type="PIRSR" id="PIRSR000239-1"/>
    </source>
</evidence>
<keyword evidence="7" id="KW-1015">Disulfide bond</keyword>
<dbReference type="GO" id="GO:0008379">
    <property type="term" value="F:thioredoxin peroxidase activity"/>
    <property type="evidence" value="ECO:0007669"/>
    <property type="project" value="TreeGrafter"/>
</dbReference>
<dbReference type="InterPro" id="IPR000866">
    <property type="entry name" value="AhpC/TSA"/>
</dbReference>
<dbReference type="InterPro" id="IPR036249">
    <property type="entry name" value="Thioredoxin-like_sf"/>
</dbReference>
<feature type="transmembrane region" description="Helical" evidence="14">
    <location>
        <begin position="6"/>
        <end position="22"/>
    </location>
</feature>
<reference evidence="17" key="1">
    <citation type="submission" date="2016-10" db="EMBL/GenBank/DDBJ databases">
        <authorList>
            <person name="Varghese N."/>
            <person name="Submissions S."/>
        </authorList>
    </citation>
    <scope>NUCLEOTIDE SEQUENCE [LARGE SCALE GENOMIC DNA]</scope>
    <source>
        <strain evidence="17">Nm76</strain>
    </source>
</reference>
<proteinExistence type="inferred from homology"/>
<name>A0A1H8UAQ8_9PROT</name>
<evidence type="ECO:0000256" key="4">
    <source>
        <dbReference type="ARBA" id="ARBA00022559"/>
    </source>
</evidence>
<evidence type="ECO:0000256" key="1">
    <source>
        <dbReference type="ARBA" id="ARBA00003330"/>
    </source>
</evidence>
<dbReference type="STRING" id="42354.SAMN05216333_13221"/>
<dbReference type="Gene3D" id="3.40.30.10">
    <property type="entry name" value="Glutaredoxin"/>
    <property type="match status" value="1"/>
</dbReference>
<evidence type="ECO:0000256" key="10">
    <source>
        <dbReference type="ARBA" id="ARBA00038489"/>
    </source>
</evidence>
<feature type="active site" description="Cysteine sulfenic acid (-SOH) intermediate; for peroxidase activity" evidence="13">
    <location>
        <position position="70"/>
    </location>
</feature>
<evidence type="ECO:0000256" key="8">
    <source>
        <dbReference type="ARBA" id="ARBA00023284"/>
    </source>
</evidence>
<evidence type="ECO:0000256" key="5">
    <source>
        <dbReference type="ARBA" id="ARBA00022862"/>
    </source>
</evidence>
<dbReference type="InterPro" id="IPR024706">
    <property type="entry name" value="Peroxiredoxin_AhpC-typ"/>
</dbReference>
<evidence type="ECO:0000313" key="16">
    <source>
        <dbReference type="EMBL" id="SEP00319.1"/>
    </source>
</evidence>
<feature type="domain" description="Thioredoxin" evidence="15">
    <location>
        <begin position="28"/>
        <end position="177"/>
    </location>
</feature>
<keyword evidence="14" id="KW-0812">Transmembrane</keyword>
<keyword evidence="14" id="KW-0472">Membrane</keyword>
<dbReference type="AlphaFoldDB" id="A0A1H8UAQ8"/>
<evidence type="ECO:0000256" key="14">
    <source>
        <dbReference type="SAM" id="Phobius"/>
    </source>
</evidence>
<dbReference type="FunFam" id="3.40.30.10:FF:000007">
    <property type="entry name" value="Thioredoxin-dependent thiol peroxidase"/>
    <property type="match status" value="1"/>
</dbReference>
<comment type="subunit">
    <text evidence="2">Monomer.</text>
</comment>
<dbReference type="SUPFAM" id="SSF52833">
    <property type="entry name" value="Thioredoxin-like"/>
    <property type="match status" value="1"/>
</dbReference>
<dbReference type="PIRSF" id="PIRSF000239">
    <property type="entry name" value="AHPC"/>
    <property type="match status" value="1"/>
</dbReference>
<dbReference type="GO" id="GO:0045454">
    <property type="term" value="P:cell redox homeostasis"/>
    <property type="evidence" value="ECO:0007669"/>
    <property type="project" value="TreeGrafter"/>
</dbReference>
<dbReference type="PANTHER" id="PTHR42801:SF4">
    <property type="entry name" value="AHPC_TSA FAMILY PROTEIN"/>
    <property type="match status" value="1"/>
</dbReference>
<dbReference type="GO" id="GO:0005737">
    <property type="term" value="C:cytoplasm"/>
    <property type="evidence" value="ECO:0007669"/>
    <property type="project" value="TreeGrafter"/>
</dbReference>
<comment type="similarity">
    <text evidence="10">Belongs to the peroxiredoxin family. BCP/PrxQ subfamily.</text>
</comment>
<evidence type="ECO:0000256" key="2">
    <source>
        <dbReference type="ARBA" id="ARBA00011245"/>
    </source>
</evidence>
<dbReference type="PANTHER" id="PTHR42801">
    <property type="entry name" value="THIOREDOXIN-DEPENDENT PEROXIDE REDUCTASE"/>
    <property type="match status" value="1"/>
</dbReference>
<evidence type="ECO:0000256" key="9">
    <source>
        <dbReference type="ARBA" id="ARBA00032824"/>
    </source>
</evidence>
<evidence type="ECO:0000256" key="11">
    <source>
        <dbReference type="ARBA" id="ARBA00042639"/>
    </source>
</evidence>
<dbReference type="InterPro" id="IPR050924">
    <property type="entry name" value="Peroxiredoxin_BCP/PrxQ"/>
</dbReference>
<evidence type="ECO:0000256" key="7">
    <source>
        <dbReference type="ARBA" id="ARBA00023157"/>
    </source>
</evidence>
<dbReference type="Pfam" id="PF00578">
    <property type="entry name" value="AhpC-TSA"/>
    <property type="match status" value="1"/>
</dbReference>
<dbReference type="CDD" id="cd03017">
    <property type="entry name" value="PRX_BCP"/>
    <property type="match status" value="1"/>
</dbReference>
<comment type="function">
    <text evidence="1">Thiol-specific peroxidase that catalyzes the reduction of hydrogen peroxide and organic hydroperoxides to water and alcohols, respectively. Plays a role in cell protection against oxidative stress by detoxifying peroxides and as sensor of hydrogen peroxide-mediated signaling events.</text>
</comment>
<gene>
    <name evidence="16" type="ORF">SAMN05216333_13221</name>
</gene>
<protein>
    <recommendedName>
        <fullName evidence="3">thioredoxin-dependent peroxiredoxin</fullName>
        <ecNumber evidence="3">1.11.1.24</ecNumber>
    </recommendedName>
    <alternativeName>
        <fullName evidence="9">Thioredoxin peroxidase</fullName>
    </alternativeName>
    <alternativeName>
        <fullName evidence="11">Thioredoxin-dependent peroxiredoxin Bcp</fullName>
    </alternativeName>
</protein>
<dbReference type="InterPro" id="IPR013766">
    <property type="entry name" value="Thioredoxin_domain"/>
</dbReference>
<dbReference type="Proteomes" id="UP000198814">
    <property type="component" value="Unassembled WGS sequence"/>
</dbReference>
<keyword evidence="6" id="KW-0560">Oxidoreductase</keyword>
<keyword evidence="8" id="KW-0676">Redox-active center</keyword>
<evidence type="ECO:0000256" key="6">
    <source>
        <dbReference type="ARBA" id="ARBA00023002"/>
    </source>
</evidence>
<sequence length="178" mass="19949">MMEWLTITLSILTLGFMFWFFSRNRKSLELGQLAPDFKLTDQHGKTHVLADFRGKWLALYFYPKDDTPGCTKQACAFRDGLQELVDLGADVVGVSVDNTSSHADFAKKFQLQFPLLADTTTETAARYHSLINLGIIKFAQRNTFLIDPQGKIARMYLSASAARNSAEVIADLKHLQAA</sequence>
<accession>A0A1H8UAQ8</accession>
<dbReference type="PROSITE" id="PS51352">
    <property type="entry name" value="THIOREDOXIN_2"/>
    <property type="match status" value="1"/>
</dbReference>
<evidence type="ECO:0000256" key="3">
    <source>
        <dbReference type="ARBA" id="ARBA00013017"/>
    </source>
</evidence>
<dbReference type="EC" id="1.11.1.24" evidence="3"/>
<dbReference type="GO" id="GO:0034599">
    <property type="term" value="P:cellular response to oxidative stress"/>
    <property type="evidence" value="ECO:0007669"/>
    <property type="project" value="TreeGrafter"/>
</dbReference>
<comment type="catalytic activity">
    <reaction evidence="12">
        <text>a hydroperoxide + [thioredoxin]-dithiol = an alcohol + [thioredoxin]-disulfide + H2O</text>
        <dbReference type="Rhea" id="RHEA:62620"/>
        <dbReference type="Rhea" id="RHEA-COMP:10698"/>
        <dbReference type="Rhea" id="RHEA-COMP:10700"/>
        <dbReference type="ChEBI" id="CHEBI:15377"/>
        <dbReference type="ChEBI" id="CHEBI:29950"/>
        <dbReference type="ChEBI" id="CHEBI:30879"/>
        <dbReference type="ChEBI" id="CHEBI:35924"/>
        <dbReference type="ChEBI" id="CHEBI:50058"/>
        <dbReference type="EC" id="1.11.1.24"/>
    </reaction>
</comment>
<keyword evidence="14" id="KW-1133">Transmembrane helix</keyword>